<feature type="compositionally biased region" description="Polar residues" evidence="1">
    <location>
        <begin position="44"/>
        <end position="53"/>
    </location>
</feature>
<sequence>MSESLCKFIRENMLFDKPFAKEKLSETEDLMEKIAMRRPGENPNGLSISTKIL</sequence>
<dbReference type="STRING" id="641691.SAMN05421636_1174"/>
<protein>
    <submittedName>
        <fullName evidence="2">Uncharacterized protein</fullName>
    </submittedName>
</protein>
<dbReference type="EMBL" id="FNAO01000017">
    <property type="protein sequence ID" value="SDF18838.1"/>
    <property type="molecule type" value="Genomic_DNA"/>
</dbReference>
<keyword evidence="3" id="KW-1185">Reference proteome</keyword>
<reference evidence="2 3" key="1">
    <citation type="submission" date="2016-10" db="EMBL/GenBank/DDBJ databases">
        <authorList>
            <person name="de Groot N.N."/>
        </authorList>
    </citation>
    <scope>NUCLEOTIDE SEQUENCE [LARGE SCALE GENOMIC DNA]</scope>
    <source>
        <strain evidence="2 3">DSM 23421</strain>
    </source>
</reference>
<dbReference type="AlphaFoldDB" id="A0A1G7J1V1"/>
<evidence type="ECO:0000313" key="3">
    <source>
        <dbReference type="Proteomes" id="UP000199109"/>
    </source>
</evidence>
<feature type="region of interest" description="Disordered" evidence="1">
    <location>
        <begin position="34"/>
        <end position="53"/>
    </location>
</feature>
<dbReference type="RefSeq" id="WP_175455392.1">
    <property type="nucleotide sequence ID" value="NZ_FNAO01000017.1"/>
</dbReference>
<proteinExistence type="predicted"/>
<gene>
    <name evidence="2" type="ORF">SAMN05421636_1174</name>
</gene>
<name>A0A1G7J1V1_9FLAO</name>
<dbReference type="Proteomes" id="UP000199109">
    <property type="component" value="Unassembled WGS sequence"/>
</dbReference>
<evidence type="ECO:0000256" key="1">
    <source>
        <dbReference type="SAM" id="MobiDB-lite"/>
    </source>
</evidence>
<accession>A0A1G7J1V1</accession>
<organism evidence="2 3">
    <name type="scientific">Pricia antarctica</name>
    <dbReference type="NCBI Taxonomy" id="641691"/>
    <lineage>
        <taxon>Bacteria</taxon>
        <taxon>Pseudomonadati</taxon>
        <taxon>Bacteroidota</taxon>
        <taxon>Flavobacteriia</taxon>
        <taxon>Flavobacteriales</taxon>
        <taxon>Flavobacteriaceae</taxon>
        <taxon>Pricia</taxon>
    </lineage>
</organism>
<evidence type="ECO:0000313" key="2">
    <source>
        <dbReference type="EMBL" id="SDF18838.1"/>
    </source>
</evidence>